<gene>
    <name evidence="2" type="ORF">LWC05_00775</name>
</gene>
<comment type="caution">
    <text evidence="2">The sequence shown here is derived from an EMBL/GenBank/DDBJ whole genome shotgun (WGS) entry which is preliminary data.</text>
</comment>
<feature type="compositionally biased region" description="Basic and acidic residues" evidence="1">
    <location>
        <begin position="88"/>
        <end position="115"/>
    </location>
</feature>
<accession>A0ABS8VSH2</accession>
<dbReference type="InterPro" id="IPR023614">
    <property type="entry name" value="Porin_dom_sf"/>
</dbReference>
<evidence type="ECO:0000313" key="2">
    <source>
        <dbReference type="EMBL" id="MCE0742434.1"/>
    </source>
</evidence>
<dbReference type="Proteomes" id="UP001521074">
    <property type="component" value="Unassembled WGS sequence"/>
</dbReference>
<dbReference type="SUPFAM" id="SSF56935">
    <property type="entry name" value="Porins"/>
    <property type="match status" value="1"/>
</dbReference>
<name>A0ABS8VSH2_9PROT</name>
<feature type="region of interest" description="Disordered" evidence="1">
    <location>
        <begin position="85"/>
        <end position="121"/>
    </location>
</feature>
<organism evidence="2 3">
    <name type="scientific">Acetobacter sicerae</name>
    <dbReference type="NCBI Taxonomy" id="85325"/>
    <lineage>
        <taxon>Bacteria</taxon>
        <taxon>Pseudomonadati</taxon>
        <taxon>Pseudomonadota</taxon>
        <taxon>Alphaproteobacteria</taxon>
        <taxon>Acetobacterales</taxon>
        <taxon>Acetobacteraceae</taxon>
        <taxon>Acetobacter</taxon>
    </lineage>
</organism>
<dbReference type="EMBL" id="JAJSOJ010000002">
    <property type="protein sequence ID" value="MCE0742434.1"/>
    <property type="molecule type" value="Genomic_DNA"/>
</dbReference>
<protein>
    <submittedName>
        <fullName evidence="2">Porin</fullName>
    </submittedName>
</protein>
<reference evidence="2 3" key="1">
    <citation type="submission" date="2021-12" db="EMBL/GenBank/DDBJ databases">
        <title>Genome sequence of Acetobacter sicerae DmPark20a_162.</title>
        <authorList>
            <person name="Chaston J.M."/>
        </authorList>
    </citation>
    <scope>NUCLEOTIDE SEQUENCE [LARGE SCALE GENOMIC DNA]</scope>
    <source>
        <strain evidence="2 3">DmPark20a_162</strain>
    </source>
</reference>
<evidence type="ECO:0000313" key="3">
    <source>
        <dbReference type="Proteomes" id="UP001521074"/>
    </source>
</evidence>
<evidence type="ECO:0000256" key="1">
    <source>
        <dbReference type="SAM" id="MobiDB-lite"/>
    </source>
</evidence>
<proteinExistence type="predicted"/>
<dbReference type="Gene3D" id="2.40.160.10">
    <property type="entry name" value="Porin"/>
    <property type="match status" value="1"/>
</dbReference>
<keyword evidence="3" id="KW-1185">Reference proteome</keyword>
<sequence length="584" mass="61953">MIGVQLALISALRACGRYRPVSPVESGNMRRSSRNSFLAVGLLASSSLFLAAHQARADEYTDLLDILKIKGSLTQGEYSALMIKHRRHQEESAESGRSERRPTRLASARDQDRAGHLRSASSSAHHVAVASGSDVTPVFLDAQDAAYDAAASARSARQSMLAAQAAINDPSIVRVDKYVPGKGVTFHAGPVAINLSGFVNGFYTYDNAYGRYVGGGTSAGAGGSKFDASAVRNGYLPAALITKITTTQDGIDMAAVFGMYPGLDNNKPGAMNANSGGSPVALGTPGIDFRQVYMTFGNKKMGTIKIGRDLGIFGSDAILDDATLITLGSIGGNSAPGNTSLGRIGVGYLYADWIPQISYQSPMMSGVQVTVGVMQPMDEFNFAGTNNNGTGPDALSAQSTHHSAPMAQGKVTYDFTSGDIKGRVWAGFLIQHQQRLYSSVISESQGKSATVEAGEVGAKLSYKGFEGVGYYYRASGLGSTGLFFDGITPAGNKRNSEGYYVQGSYSFDKHLRLAASYGVSNLYQAPGEIDSVLVRRNESEVGALFYKWTDWIQFVAEYSHTESIAHNGNRGKDNSASGGAVLFF</sequence>